<name>A0A8S5TLA0_9CAUD</name>
<proteinExistence type="predicted"/>
<reference evidence="1" key="1">
    <citation type="journal article" date="2021" name="Proc. Natl. Acad. Sci. U.S.A.">
        <title>A Catalog of Tens of Thousands of Viruses from Human Metagenomes Reveals Hidden Associations with Chronic Diseases.</title>
        <authorList>
            <person name="Tisza M.J."/>
            <person name="Buck C.B."/>
        </authorList>
    </citation>
    <scope>NUCLEOTIDE SEQUENCE</scope>
    <source>
        <strain evidence="1">Ctz6O13</strain>
    </source>
</reference>
<evidence type="ECO:0000313" key="1">
    <source>
        <dbReference type="EMBL" id="DAF63775.1"/>
    </source>
</evidence>
<dbReference type="EMBL" id="BK032843">
    <property type="protein sequence ID" value="DAF63775.1"/>
    <property type="molecule type" value="Genomic_DNA"/>
</dbReference>
<protein>
    <submittedName>
        <fullName evidence="1">Methionine biosynthesis protein MetW</fullName>
    </submittedName>
</protein>
<sequence>MEVKRTERGWPGHFICAYQCLFRRNTLLEYGPAKIVVSTVGRLAIRKDGKTDIEPVGYERYYETMAFHSDPKDSIYHNIDAAKWLDLGCGWQLNELDDIKANDMHEKAVIWVTEQLLKNNLL</sequence>
<accession>A0A8S5TLA0</accession>
<organism evidence="1">
    <name type="scientific">Podoviridae sp. ctz6O13</name>
    <dbReference type="NCBI Taxonomy" id="2827757"/>
    <lineage>
        <taxon>Viruses</taxon>
        <taxon>Duplodnaviria</taxon>
        <taxon>Heunggongvirae</taxon>
        <taxon>Uroviricota</taxon>
        <taxon>Caudoviricetes</taxon>
    </lineage>
</organism>